<dbReference type="InterPro" id="IPR003156">
    <property type="entry name" value="DHHA1_dom"/>
</dbReference>
<keyword evidence="3" id="KW-0540">Nuclease</keyword>
<dbReference type="Gene3D" id="3.10.310.30">
    <property type="match status" value="1"/>
</dbReference>
<dbReference type="NCBIfam" id="TIGR00644">
    <property type="entry name" value="recJ"/>
    <property type="match status" value="1"/>
</dbReference>
<keyword evidence="5 9" id="KW-0269">Exonuclease</keyword>
<comment type="similarity">
    <text evidence="1">Belongs to the RecJ family.</text>
</comment>
<dbReference type="GO" id="GO:0003676">
    <property type="term" value="F:nucleic acid binding"/>
    <property type="evidence" value="ECO:0007669"/>
    <property type="project" value="InterPro"/>
</dbReference>
<dbReference type="PANTHER" id="PTHR30255">
    <property type="entry name" value="SINGLE-STRANDED-DNA-SPECIFIC EXONUCLEASE RECJ"/>
    <property type="match status" value="1"/>
</dbReference>
<dbReference type="Pfam" id="PF01368">
    <property type="entry name" value="DHH"/>
    <property type="match status" value="1"/>
</dbReference>
<dbReference type="Pfam" id="PF02272">
    <property type="entry name" value="DHHA1"/>
    <property type="match status" value="1"/>
</dbReference>
<dbReference type="OrthoDB" id="9809852at2"/>
<evidence type="ECO:0000313" key="9">
    <source>
        <dbReference type="EMBL" id="APG27126.1"/>
    </source>
</evidence>
<feature type="domain" description="DDH" evidence="6">
    <location>
        <begin position="1"/>
        <end position="149"/>
    </location>
</feature>
<accession>A0A1L3GMF2</accession>
<dbReference type="Gene3D" id="3.90.1640.30">
    <property type="match status" value="1"/>
</dbReference>
<dbReference type="STRING" id="1842532.A7E78_04320"/>
<dbReference type="GO" id="GO:0008409">
    <property type="term" value="F:5'-3' exonuclease activity"/>
    <property type="evidence" value="ECO:0007669"/>
    <property type="project" value="InterPro"/>
</dbReference>
<feature type="domain" description="RecJ OB" evidence="8">
    <location>
        <begin position="374"/>
        <end position="475"/>
    </location>
</feature>
<dbReference type="GO" id="GO:0006281">
    <property type="term" value="P:DNA repair"/>
    <property type="evidence" value="ECO:0007669"/>
    <property type="project" value="InterPro"/>
</dbReference>
<evidence type="ECO:0000259" key="6">
    <source>
        <dbReference type="Pfam" id="PF01368"/>
    </source>
</evidence>
<feature type="domain" description="DHHA1" evidence="7">
    <location>
        <begin position="268"/>
        <end position="359"/>
    </location>
</feature>
<keyword evidence="4" id="KW-0378">Hydrolase</keyword>
<dbReference type="EMBL" id="CP015519">
    <property type="protein sequence ID" value="APG27126.1"/>
    <property type="molecule type" value="Genomic_DNA"/>
</dbReference>
<name>A0A1L3GMF2_9BACT</name>
<dbReference type="InterPro" id="IPR041122">
    <property type="entry name" value="RecJ_OB"/>
</dbReference>
<dbReference type="InterPro" id="IPR001667">
    <property type="entry name" value="DDH_dom"/>
</dbReference>
<dbReference type="InterPro" id="IPR051673">
    <property type="entry name" value="SSDNA_exonuclease_RecJ"/>
</dbReference>
<proteinExistence type="inferred from homology"/>
<dbReference type="AlphaFoldDB" id="A0A1L3GMF2"/>
<evidence type="ECO:0000256" key="1">
    <source>
        <dbReference type="ARBA" id="ARBA00005915"/>
    </source>
</evidence>
<reference evidence="9 10" key="1">
    <citation type="journal article" date="2017" name="Genome Announc.">
        <title>Complete Genome Sequences of Two Acetylene-Fermenting Pelobacter acetylenicus Strains.</title>
        <authorList>
            <person name="Sutton J.M."/>
            <person name="Baesman S.M."/>
            <person name="Fierst J.L."/>
            <person name="Poret-Peterson A.T."/>
            <person name="Oremland R.S."/>
            <person name="Dunlap D.S."/>
            <person name="Akob D.M."/>
        </authorList>
    </citation>
    <scope>NUCLEOTIDE SEQUENCE [LARGE SCALE GENOMIC DNA]</scope>
    <source>
        <strain evidence="9 10">SFB93</strain>
    </source>
</reference>
<dbReference type="InterPro" id="IPR038763">
    <property type="entry name" value="DHH_sf"/>
</dbReference>
<protein>
    <recommendedName>
        <fullName evidence="2">Single-stranded-DNA-specific exonuclease RecJ</fullName>
    </recommendedName>
</protein>
<dbReference type="PANTHER" id="PTHR30255:SF2">
    <property type="entry name" value="SINGLE-STRANDED-DNA-SPECIFIC EXONUCLEASE RECJ"/>
    <property type="match status" value="1"/>
</dbReference>
<evidence type="ECO:0000256" key="4">
    <source>
        <dbReference type="ARBA" id="ARBA00022801"/>
    </source>
</evidence>
<evidence type="ECO:0000259" key="8">
    <source>
        <dbReference type="Pfam" id="PF17768"/>
    </source>
</evidence>
<dbReference type="SUPFAM" id="SSF64182">
    <property type="entry name" value="DHH phosphoesterases"/>
    <property type="match status" value="1"/>
</dbReference>
<dbReference type="GO" id="GO:0006310">
    <property type="term" value="P:DNA recombination"/>
    <property type="evidence" value="ECO:0007669"/>
    <property type="project" value="InterPro"/>
</dbReference>
<dbReference type="InterPro" id="IPR004610">
    <property type="entry name" value="RecJ"/>
</dbReference>
<evidence type="ECO:0000313" key="10">
    <source>
        <dbReference type="Proteomes" id="UP000182517"/>
    </source>
</evidence>
<gene>
    <name evidence="9" type="ORF">A7E78_04320</name>
</gene>
<keyword evidence="10" id="KW-1185">Reference proteome</keyword>
<evidence type="ECO:0000259" key="7">
    <source>
        <dbReference type="Pfam" id="PF02272"/>
    </source>
</evidence>
<evidence type="ECO:0000256" key="3">
    <source>
        <dbReference type="ARBA" id="ARBA00022722"/>
    </source>
</evidence>
<dbReference type="RefSeq" id="WP_072283088.1">
    <property type="nucleotide sequence ID" value="NZ_CP015519.1"/>
</dbReference>
<dbReference type="Pfam" id="PF17768">
    <property type="entry name" value="RecJ_OB"/>
    <property type="match status" value="1"/>
</dbReference>
<sequence>MDGITASALLVENLRSFGAPVDYYIPLRLVDGYGLSGEALQRAADSGAKVAVSVDCGVSAHKEARLAKKLGLDLIITDHHQPPEQLPEALAVINPHRPDCAFPDKGLAGVGVAFMLLVALRSRLRQKGWFQDRPEPDLRCSLDLVALGTIADIAPLNGLNRILVKAGLTVLNQGQRPGIAALREVADVKEVNCGSVGFRLAPRLNAAGRLQDAAQGVGLLLEASPVKALESARQLDDCNRQRQMIEQQTLEQALEQLAETYDPAQRSIVLADPEWHSGVIGIVASRLVERFYRPTVLIAVENGIGKGSARSIRGFHLYRALHDSQQHLSAYGGHEFAAGLSIPADNIDAFASTFETVAEKELSNDQLQPRHLFDQEVLLEELTPQTVAELERLAPFGVGNPQPLLVARQLRAQQVQILGDKHLRFTALQGGYSQACIAFGMAERIDELAGEFDLLFTPGINEWRGRSSVQLKVKDLRAVESVL</sequence>
<dbReference type="Proteomes" id="UP000182517">
    <property type="component" value="Chromosome"/>
</dbReference>
<evidence type="ECO:0000256" key="2">
    <source>
        <dbReference type="ARBA" id="ARBA00019841"/>
    </source>
</evidence>
<dbReference type="KEGG" id="pef:A7E78_04320"/>
<evidence type="ECO:0000256" key="5">
    <source>
        <dbReference type="ARBA" id="ARBA00022839"/>
    </source>
</evidence>
<organism evidence="9 10">
    <name type="scientific">Syntrophotalea acetylenivorans</name>
    <dbReference type="NCBI Taxonomy" id="1842532"/>
    <lineage>
        <taxon>Bacteria</taxon>
        <taxon>Pseudomonadati</taxon>
        <taxon>Thermodesulfobacteriota</taxon>
        <taxon>Desulfuromonadia</taxon>
        <taxon>Desulfuromonadales</taxon>
        <taxon>Syntrophotaleaceae</taxon>
        <taxon>Syntrophotalea</taxon>
    </lineage>
</organism>